<accession>A0AAQ6AEE3</accession>
<evidence type="ECO:0000256" key="2">
    <source>
        <dbReference type="SAM" id="MobiDB-lite"/>
    </source>
</evidence>
<dbReference type="CDD" id="cd21853">
    <property type="entry name" value="KNL1_NTD"/>
    <property type="match status" value="1"/>
</dbReference>
<dbReference type="PANTHER" id="PTHR16520:SF3">
    <property type="entry name" value="KINETOCHORE SCAFFOLD 1"/>
    <property type="match status" value="1"/>
</dbReference>
<feature type="compositionally biased region" description="Polar residues" evidence="2">
    <location>
        <begin position="1221"/>
        <end position="1230"/>
    </location>
</feature>
<reference evidence="4" key="3">
    <citation type="submission" date="2025-09" db="UniProtKB">
        <authorList>
            <consortium name="Ensembl"/>
        </authorList>
    </citation>
    <scope>IDENTIFICATION</scope>
</reference>
<sequence length="1996" mass="221798">MEPLDPPKNVDGSGFSKRRISSILKAPWKSTRFPDPEQQENVVECAKPVEKRNSRRVSFAPANDVLLFSKDAKNASPGQTPSQELVTAAAETTQNRIQVAVAEDGSQQILGMENLLKAPLHTSQQRDKINFDTVDDFGEKTVMFSTDDAFMDMTHSHTINIANDAEILGDISLQNYDIVPTVKEKDRMFTVGDGLTDMTLSQTVNMTSGLLSTHRNMDVSGEKRNSLASMPCLDPGFENFLASLSKPSGPSTNAMITRMAPSVGTSSEETSGSLAQIKTKRADVDKENQAPACVYAVLEKSLNNSRKIRESSYGSILCPKDDVSLDITEAQTGRIQPSGPSSNRVSTRMTSTAALSSAETTNTNSSLFQLNTPRADVEYQLLSTICPEDDTNMDMTEVQTGRIIGSTGCDDPFQFLFPTQDMYPHCGHLKTADITPVHLSSETLGSSNHKGMETSLKPSFKATAQKHQEKLDTEDNYRETTVRFTADEACMDVTQSHTVNIATNFSLQAHQNLDFLPTCGEETLRFATNDATMDMTQCLTVDIASNLVSNSGLPLKKQEGETFGPPKSRSSSAHSLNPASNSFLPPFSKPSDPSVSVEVARMMPTAATFSGGTISPVDDLNMDMTEAYVGCILEGDAFMDMTETQTGRIIEILGTADPLECLFPTKDTYPQSGNMKKAKMTSTEQDSEAFGPSNGKGIAASLKTSLKTETQIHQVESDVEFDCKEKTVRFTANEACMDVTQSHTVNIATNLSMVSQQKMDLPANGEKTVRFTATDANMDVTQSHTVNIATDVNLQPYQNVDLPGNGEKTVRFTANEMSMDVTQSHTVNIATDFYPKSSQNVDFLPTSAEKTVRFTANEAAMDVTRSHTVNIATDVNLPPYQNVDLPGNGEKTVRFTANEASMDVTKSHTVNIATDLSMVSRQKMGLPANGEKTVRFTATDANMDVTKSHTVNIATDLNRLSRQSVGILPANGEKTVKFPTNEACMDVTQRHTVNIATDFEPKHENVDFLPTNGEKMMRFTTNDATMDMTQCLTVNITSNVASESILPHVLPPHQNMDFPSAVNERKSETSGPQRNISSIQASDREFKKSQFKTSGPSASSKEEATDEKFPQETIDANSFLVHLKTQEPDVNNENEAPVLVSAFTKKPVNKSMTGCPEVNASMDMTEAQTGYILQQTCTDEPPQFPSSTQNCSSELLKKMEVTLPPSKEGSSNPDDVEITKLTHSPYLNETETSKEPEPRSATCPVAQKMESSRSAADQDDDVLCSRKSRRQSLADLKSRARRLSCLINAAPDAVAIDSCTAPLPQLDHNLDKNSRDKTIPLPELEPEPAVKMGLVNTEDKVQSFTQEEQPSVSATTTPFSLKTKLISRLSVGGFKPKLPQRSKPNEAKKGSSAGEHTMTISSNVAHKLSNFDNDVSDIFDEELGSYEDVSETLDTRSPEKISEIESPSCEFNVVEPLEEDVFEEDIISTNHGQKRPLPEDENNTEDEKRMKASPETAEMASQSDAVECETLNYYSNSHTASIRCEAASESTIKHSLFESQLEDYTSDAQKKLEDGTITVLEFFKLFNIDFVIHNPRQSVLPGRLLSDTDATSMDLLKDRHISRPKQMVYEADVLNLTEEVERLKVRMWDLDKPLKTVNGPLWEEMKHSSENQLKSFGAKLKERSNFFRKTSKVQSHEMKEVLYSNLVQANLEEQQKLRGTIEQADEMIESLDDCIRELETELAAVEKNGFEDKPSLNSLQKEMKKVTETLTENDRQISELEIEKKQNSSKLKRLKAETRNLESHIDVLNMLNEWRFKERRDNNTIYTFLHETMYLHLVYEKPNGTDAEYGSERKITRIAFRFELDDEKSQFHTRIVHKLLSQYIEGESAWVEKYPTSRHVPKLLHDISLVVSRCRLLGEELRLLKMWGGLRLNILDISCVDTQVHIVFSSLKKFSKFEVVFAVSLTNHLYVLQVESFKNVIGSVTIQQIEDIVAWFIPAKNLLTKIVKKIHNTLLC</sequence>
<dbReference type="InterPro" id="IPR040850">
    <property type="entry name" value="Knl1_RWD_C"/>
</dbReference>
<feature type="coiled-coil region" evidence="1">
    <location>
        <begin position="1701"/>
        <end position="1791"/>
    </location>
</feature>
<reference evidence="4 5" key="1">
    <citation type="submission" date="2022-01" db="EMBL/GenBank/DDBJ databases">
        <title>A chromosome-scale genome assembly of the false clownfish, Amphiprion ocellaris.</title>
        <authorList>
            <person name="Ryu T."/>
        </authorList>
    </citation>
    <scope>NUCLEOTIDE SEQUENCE [LARGE SCALE GENOMIC DNA]</scope>
</reference>
<dbReference type="Pfam" id="PF19221">
    <property type="entry name" value="MELT"/>
    <property type="match status" value="11"/>
</dbReference>
<dbReference type="GO" id="GO:0034501">
    <property type="term" value="P:protein localization to kinetochore"/>
    <property type="evidence" value="ECO:0007669"/>
    <property type="project" value="InterPro"/>
</dbReference>
<dbReference type="GO" id="GO:0005634">
    <property type="term" value="C:nucleus"/>
    <property type="evidence" value="ECO:0007669"/>
    <property type="project" value="TreeGrafter"/>
</dbReference>
<feature type="compositionally biased region" description="Basic and acidic residues" evidence="2">
    <location>
        <begin position="1100"/>
        <end position="1110"/>
    </location>
</feature>
<evidence type="ECO:0000313" key="4">
    <source>
        <dbReference type="Ensembl" id="ENSAOCP00000075492.1"/>
    </source>
</evidence>
<reference evidence="4" key="2">
    <citation type="submission" date="2025-08" db="UniProtKB">
        <authorList>
            <consortium name="Ensembl"/>
        </authorList>
    </citation>
    <scope>IDENTIFICATION</scope>
</reference>
<dbReference type="Proteomes" id="UP001501940">
    <property type="component" value="Chromosome 12"/>
</dbReference>
<evidence type="ECO:0000313" key="5">
    <source>
        <dbReference type="Proteomes" id="UP001501940"/>
    </source>
</evidence>
<organism evidence="4 5">
    <name type="scientific">Amphiprion ocellaris</name>
    <name type="common">Clown anemonefish</name>
    <dbReference type="NCBI Taxonomy" id="80972"/>
    <lineage>
        <taxon>Eukaryota</taxon>
        <taxon>Metazoa</taxon>
        <taxon>Chordata</taxon>
        <taxon>Craniata</taxon>
        <taxon>Vertebrata</taxon>
        <taxon>Euteleostomi</taxon>
        <taxon>Actinopterygii</taxon>
        <taxon>Neopterygii</taxon>
        <taxon>Teleostei</taxon>
        <taxon>Neoteleostei</taxon>
        <taxon>Acanthomorphata</taxon>
        <taxon>Ovalentaria</taxon>
        <taxon>Pomacentridae</taxon>
        <taxon>Amphiprion</taxon>
    </lineage>
</organism>
<feature type="compositionally biased region" description="Polar residues" evidence="2">
    <location>
        <begin position="568"/>
        <end position="583"/>
    </location>
</feature>
<feature type="region of interest" description="Disordered" evidence="2">
    <location>
        <begin position="1467"/>
        <end position="1502"/>
    </location>
</feature>
<keyword evidence="5" id="KW-1185">Reference proteome</keyword>
<dbReference type="CDD" id="cd22817">
    <property type="entry name" value="DRWD-N_Knl1"/>
    <property type="match status" value="1"/>
</dbReference>
<feature type="region of interest" description="Disordered" evidence="2">
    <location>
        <begin position="1373"/>
        <end position="1395"/>
    </location>
</feature>
<dbReference type="GeneID" id="111589038"/>
<feature type="compositionally biased region" description="Polar residues" evidence="2">
    <location>
        <begin position="1069"/>
        <end position="1081"/>
    </location>
</feature>
<dbReference type="RefSeq" id="XP_023155499.2">
    <property type="nucleotide sequence ID" value="XM_023299731.3"/>
</dbReference>
<protein>
    <recommendedName>
        <fullName evidence="3">Knl1 C-terminal RWD domain-containing protein</fullName>
    </recommendedName>
</protein>
<dbReference type="GO" id="GO:0051301">
    <property type="term" value="P:cell division"/>
    <property type="evidence" value="ECO:0007669"/>
    <property type="project" value="InterPro"/>
</dbReference>
<dbReference type="Pfam" id="PF18210">
    <property type="entry name" value="Knl1_RWD_C"/>
    <property type="match status" value="1"/>
</dbReference>
<dbReference type="PANTHER" id="PTHR16520">
    <property type="entry name" value="KINETOCHORE SCAFFOLD 1"/>
    <property type="match status" value="1"/>
</dbReference>
<feature type="region of interest" description="Disordered" evidence="2">
    <location>
        <begin position="1203"/>
        <end position="1263"/>
    </location>
</feature>
<dbReference type="InterPro" id="IPR037388">
    <property type="entry name" value="Blinkin"/>
</dbReference>
<keyword evidence="1" id="KW-0175">Coiled coil</keyword>
<dbReference type="GO" id="GO:0008608">
    <property type="term" value="P:attachment of spindle microtubules to kinetochore"/>
    <property type="evidence" value="ECO:0007669"/>
    <property type="project" value="InterPro"/>
</dbReference>
<dbReference type="InterPro" id="IPR043651">
    <property type="entry name" value="KNL1_MELT_rpt"/>
</dbReference>
<evidence type="ECO:0000259" key="3">
    <source>
        <dbReference type="Pfam" id="PF18210"/>
    </source>
</evidence>
<gene>
    <name evidence="4" type="primary">KNL1</name>
</gene>
<proteinExistence type="predicted"/>
<dbReference type="Ensembl" id="ENSAOCT00000061033.1">
    <property type="protein sequence ID" value="ENSAOCP00000075492.1"/>
    <property type="gene ID" value="ENSAOCG00000022932.2"/>
</dbReference>
<evidence type="ECO:0000256" key="1">
    <source>
        <dbReference type="SAM" id="Coils"/>
    </source>
</evidence>
<feature type="domain" description="Knl1 C-terminal RWD" evidence="3">
    <location>
        <begin position="1746"/>
        <end position="1898"/>
    </location>
</feature>
<feature type="region of interest" description="Disordered" evidence="2">
    <location>
        <begin position="555"/>
        <end position="594"/>
    </location>
</feature>
<feature type="region of interest" description="Disordered" evidence="2">
    <location>
        <begin position="1049"/>
        <end position="1112"/>
    </location>
</feature>
<name>A0AAQ6AEE3_AMPOC</name>
<dbReference type="GeneTree" id="ENSGT00410000025918"/>